<name>A0A2Z6PAK6_TRISU</name>
<reference evidence="2" key="1">
    <citation type="journal article" date="2017" name="Front. Plant Sci.">
        <title>Climate Clever Clovers: New Paradigm to Reduce the Environmental Footprint of Ruminants by Breeding Low Methanogenic Forages Utilizing Haplotype Variation.</title>
        <authorList>
            <person name="Kaur P."/>
            <person name="Appels R."/>
            <person name="Bayer P.E."/>
            <person name="Keeble-Gagnere G."/>
            <person name="Wang J."/>
            <person name="Hirakawa H."/>
            <person name="Shirasawa K."/>
            <person name="Vercoe P."/>
            <person name="Stefanova K."/>
            <person name="Durmic Z."/>
            <person name="Nichols P."/>
            <person name="Revell C."/>
            <person name="Isobe S.N."/>
            <person name="Edwards D."/>
            <person name="Erskine W."/>
        </authorList>
    </citation>
    <scope>NUCLEOTIDE SEQUENCE [LARGE SCALE GENOMIC DNA]</scope>
    <source>
        <strain evidence="2">cv. Daliak</strain>
    </source>
</reference>
<keyword evidence="2" id="KW-1185">Reference proteome</keyword>
<sequence length="103" mass="11479">MGLSQRGKGCSSWWKNICQLELGREELSNSYSVKEEYKKIMEDDLSHDNSHWVKMISSAFQNGCMAHLEQFEVTGSSGVVTSCTSHSLHNLCSACKCASVLEE</sequence>
<proteinExistence type="predicted"/>
<evidence type="ECO:0000313" key="2">
    <source>
        <dbReference type="Proteomes" id="UP000242715"/>
    </source>
</evidence>
<dbReference type="AlphaFoldDB" id="A0A2Z6PAK6"/>
<dbReference type="Proteomes" id="UP000242715">
    <property type="component" value="Unassembled WGS sequence"/>
</dbReference>
<protein>
    <submittedName>
        <fullName evidence="1">Uncharacterized protein</fullName>
    </submittedName>
</protein>
<gene>
    <name evidence="1" type="ORF">TSUD_95740</name>
</gene>
<evidence type="ECO:0000313" key="1">
    <source>
        <dbReference type="EMBL" id="GAU46102.1"/>
    </source>
</evidence>
<dbReference type="EMBL" id="DF974177">
    <property type="protein sequence ID" value="GAU46102.1"/>
    <property type="molecule type" value="Genomic_DNA"/>
</dbReference>
<organism evidence="1 2">
    <name type="scientific">Trifolium subterraneum</name>
    <name type="common">Subterranean clover</name>
    <dbReference type="NCBI Taxonomy" id="3900"/>
    <lineage>
        <taxon>Eukaryota</taxon>
        <taxon>Viridiplantae</taxon>
        <taxon>Streptophyta</taxon>
        <taxon>Embryophyta</taxon>
        <taxon>Tracheophyta</taxon>
        <taxon>Spermatophyta</taxon>
        <taxon>Magnoliopsida</taxon>
        <taxon>eudicotyledons</taxon>
        <taxon>Gunneridae</taxon>
        <taxon>Pentapetalae</taxon>
        <taxon>rosids</taxon>
        <taxon>fabids</taxon>
        <taxon>Fabales</taxon>
        <taxon>Fabaceae</taxon>
        <taxon>Papilionoideae</taxon>
        <taxon>50 kb inversion clade</taxon>
        <taxon>NPAAA clade</taxon>
        <taxon>Hologalegina</taxon>
        <taxon>IRL clade</taxon>
        <taxon>Trifolieae</taxon>
        <taxon>Trifolium</taxon>
    </lineage>
</organism>
<accession>A0A2Z6PAK6</accession>